<evidence type="ECO:0000313" key="2">
    <source>
        <dbReference type="Proteomes" id="UP001629235"/>
    </source>
</evidence>
<organism evidence="1 2">
    <name type="scientific">Paraburkholderia rhynchosiae</name>
    <dbReference type="NCBI Taxonomy" id="487049"/>
    <lineage>
        <taxon>Bacteria</taxon>
        <taxon>Pseudomonadati</taxon>
        <taxon>Pseudomonadota</taxon>
        <taxon>Betaproteobacteria</taxon>
        <taxon>Burkholderiales</taxon>
        <taxon>Burkholderiaceae</taxon>
        <taxon>Paraburkholderia</taxon>
    </lineage>
</organism>
<name>A0ACC7NPD7_9BURK</name>
<keyword evidence="2" id="KW-1185">Reference proteome</keyword>
<sequence length="790" mass="85077">MLNALQDKQDEIRQRASSATSDAQLLELDALSRRVAEDVDRLITTSLQPDRAKAHAQLDVLGTAPPPESNAETPAIAQQRSTLAEQQAQLDTELRQAGIIKENLANVSAQIGRLLHDHLKDQLALRSGSILSAAFWAPVLRPEASDHERLRGFNEEVSKQIQSIWQPGHRLVTTLIMLMALAVTTIGARVLEVMLGTFCLRRLPEGRLRRSAIAISTMFASMMAAVCAVQLVLYVVTRQQTLDPILQSFTDGLVKHVLTCALVAALGRAWLSTRHPSWRLPAIADPVARALSPFPRILATLLLFSGAIELINMAVDTSLQLTLFTRGLVALAVVLTIGASLLRANRVRTALAAAGEPPEARSTLAGMIHAAVTLAVGVSLIALLSGYVSVARFLTYELVWFDLVLCSLYLLMKLTHDVCESVFSPRHASGKTIKHLFGLADVQLEQVATVLSGIGRSALVLAAVIALLTGGLGTTPADLIKSILEVLGGERLPALNIVPAHILTALLTCGVGLYLLGSVRKWLDTEFLPKTQMSSGMRASLMTVFANVGYVLVALQTLSMLGVKWQNLAWIVSALSVGIGFGLQEIVKNFISGLILLGERPVKVGDMISINGIEGDIRRISVRATEIQLGDRSTVIVPNSHLISQNVRNVTMGSNTQGVVALELTFALDIDPEQVREILLDAYGDHLSVLDHPAPSVMFSHLTPDGITLSVTGYVRSPRIAADTRSELLFAILKRLRAAEIPLSSPRTVVLQRMRHTLAGQEVSHFVSEPIAAGALSVAAGNKESSEGLL</sequence>
<proteinExistence type="predicted"/>
<feature type="non-terminal residue" evidence="1">
    <location>
        <position position="790"/>
    </location>
</feature>
<accession>A0ACC7NPD7</accession>
<comment type="caution">
    <text evidence="1">The sequence shown here is derived from an EMBL/GenBank/DDBJ whole genome shotgun (WGS) entry which is preliminary data.</text>
</comment>
<evidence type="ECO:0000313" key="1">
    <source>
        <dbReference type="EMBL" id="MFM0108615.1"/>
    </source>
</evidence>
<gene>
    <name evidence="1" type="ORF">PQR01_35685</name>
</gene>
<dbReference type="EMBL" id="JAQQDW010000127">
    <property type="protein sequence ID" value="MFM0108615.1"/>
    <property type="molecule type" value="Genomic_DNA"/>
</dbReference>
<reference evidence="1 2" key="1">
    <citation type="journal article" date="2024" name="Chem. Sci.">
        <title>Discovery of megapolipeptins by genome mining of a Burkholderiales bacteria collection.</title>
        <authorList>
            <person name="Paulo B.S."/>
            <person name="Recchia M.J.J."/>
            <person name="Lee S."/>
            <person name="Fergusson C.H."/>
            <person name="Romanowski S.B."/>
            <person name="Hernandez A."/>
            <person name="Krull N."/>
            <person name="Liu D.Y."/>
            <person name="Cavanagh H."/>
            <person name="Bos A."/>
            <person name="Gray C.A."/>
            <person name="Murphy B.T."/>
            <person name="Linington R.G."/>
            <person name="Eustaquio A.S."/>
        </authorList>
    </citation>
    <scope>NUCLEOTIDE SEQUENCE [LARGE SCALE GENOMIC DNA]</scope>
    <source>
        <strain evidence="1 2">RL18-126-BIB-B</strain>
    </source>
</reference>
<protein>
    <submittedName>
        <fullName evidence="1">DUF3772 domain-containing protein</fullName>
    </submittedName>
</protein>
<dbReference type="Proteomes" id="UP001629235">
    <property type="component" value="Unassembled WGS sequence"/>
</dbReference>